<sequence>MNGPRIRIVQSALRDGDVAGNLAKALAIIAAARGATDLVVFSETYASGFPTPDDVAQLAEPLDGPSVTAVRDAARDAAVAVAFGFAERDGSRFFNTALLIDANGDVLLRYRKTHLYESDLGVFEAGDAFPVCTWRGMKVGLLICFDLEFPETARALAHAGAELIVILDGMMNPYGDVHRRMIPVRALENQLYVAMANRVGAGDRYTFSGASLVAAPDGACIAVAPGDREAIVDVTLDPAAIRDARAAFRYVELAVVPLGAIARRD</sequence>
<evidence type="ECO:0000256" key="1">
    <source>
        <dbReference type="ARBA" id="ARBA00022801"/>
    </source>
</evidence>
<dbReference type="Proteomes" id="UP000062998">
    <property type="component" value="Unassembled WGS sequence"/>
</dbReference>
<evidence type="ECO:0000313" key="3">
    <source>
        <dbReference type="EMBL" id="KWD93323.1"/>
    </source>
</evidence>
<dbReference type="CDD" id="cd07576">
    <property type="entry name" value="R-amidase_like"/>
    <property type="match status" value="1"/>
</dbReference>
<dbReference type="SUPFAM" id="SSF56317">
    <property type="entry name" value="Carbon-nitrogen hydrolase"/>
    <property type="match status" value="1"/>
</dbReference>
<name>A0A107FRL7_9BURK</name>
<accession>A0A107FRL7</accession>
<evidence type="ECO:0000313" key="4">
    <source>
        <dbReference type="Proteomes" id="UP000062998"/>
    </source>
</evidence>
<keyword evidence="1 3" id="KW-0378">Hydrolase</keyword>
<evidence type="ECO:0000259" key="2">
    <source>
        <dbReference type="PROSITE" id="PS50263"/>
    </source>
</evidence>
<dbReference type="GO" id="GO:0016811">
    <property type="term" value="F:hydrolase activity, acting on carbon-nitrogen (but not peptide) bonds, in linear amides"/>
    <property type="evidence" value="ECO:0007669"/>
    <property type="project" value="TreeGrafter"/>
</dbReference>
<dbReference type="PANTHER" id="PTHR43674">
    <property type="entry name" value="NITRILASE C965.09-RELATED"/>
    <property type="match status" value="1"/>
</dbReference>
<dbReference type="RefSeq" id="WP_060327210.1">
    <property type="nucleotide sequence ID" value="NZ_LPIU01000023.1"/>
</dbReference>
<dbReference type="PANTHER" id="PTHR43674:SF2">
    <property type="entry name" value="BETA-UREIDOPROPIONASE"/>
    <property type="match status" value="1"/>
</dbReference>
<proteinExistence type="predicted"/>
<dbReference type="EMBL" id="LPIX01000103">
    <property type="protein sequence ID" value="KWD93323.1"/>
    <property type="molecule type" value="Genomic_DNA"/>
</dbReference>
<dbReference type="InterPro" id="IPR036526">
    <property type="entry name" value="C-N_Hydrolase_sf"/>
</dbReference>
<dbReference type="AlphaFoldDB" id="A0A107FRL7"/>
<dbReference type="InterPro" id="IPR044083">
    <property type="entry name" value="RamA-like"/>
</dbReference>
<dbReference type="InterPro" id="IPR003010">
    <property type="entry name" value="C-N_Hydrolase"/>
</dbReference>
<gene>
    <name evidence="3" type="ORF">WL73_27405</name>
</gene>
<organism evidence="3 4">
    <name type="scientific">Burkholderia ubonensis</name>
    <dbReference type="NCBI Taxonomy" id="101571"/>
    <lineage>
        <taxon>Bacteria</taxon>
        <taxon>Pseudomonadati</taxon>
        <taxon>Pseudomonadota</taxon>
        <taxon>Betaproteobacteria</taxon>
        <taxon>Burkholderiales</taxon>
        <taxon>Burkholderiaceae</taxon>
        <taxon>Burkholderia</taxon>
        <taxon>Burkholderia cepacia complex</taxon>
    </lineage>
</organism>
<feature type="domain" description="CN hydrolase" evidence="2">
    <location>
        <begin position="4"/>
        <end position="238"/>
    </location>
</feature>
<dbReference type="Pfam" id="PF00795">
    <property type="entry name" value="CN_hydrolase"/>
    <property type="match status" value="1"/>
</dbReference>
<dbReference type="OrthoDB" id="9803803at2"/>
<dbReference type="PROSITE" id="PS50263">
    <property type="entry name" value="CN_HYDROLASE"/>
    <property type="match status" value="1"/>
</dbReference>
<protein>
    <submittedName>
        <fullName evidence="3">Amidohydrolase</fullName>
    </submittedName>
</protein>
<reference evidence="3 4" key="1">
    <citation type="submission" date="2015-11" db="EMBL/GenBank/DDBJ databases">
        <title>Expanding the genomic diversity of Burkholderia species for the development of highly accurate diagnostics.</title>
        <authorList>
            <person name="Sahl J."/>
            <person name="Keim P."/>
            <person name="Wagner D."/>
        </authorList>
    </citation>
    <scope>NUCLEOTIDE SEQUENCE [LARGE SCALE GENOMIC DNA]</scope>
    <source>
        <strain evidence="3 4">MSMB2167WGS</strain>
    </source>
</reference>
<dbReference type="InterPro" id="IPR050345">
    <property type="entry name" value="Aliph_Amidase/BUP"/>
</dbReference>
<comment type="caution">
    <text evidence="3">The sequence shown here is derived from an EMBL/GenBank/DDBJ whole genome shotgun (WGS) entry which is preliminary data.</text>
</comment>
<dbReference type="Gene3D" id="3.60.110.10">
    <property type="entry name" value="Carbon-nitrogen hydrolase"/>
    <property type="match status" value="1"/>
</dbReference>